<keyword evidence="6 10" id="KW-0378">Hydrolase</keyword>
<evidence type="ECO:0000313" key="17">
    <source>
        <dbReference type="Proteomes" id="UP000295252"/>
    </source>
</evidence>
<proteinExistence type="inferred from homology"/>
<evidence type="ECO:0000256" key="11">
    <source>
        <dbReference type="RuleBase" id="RU003355"/>
    </source>
</evidence>
<feature type="active site" description="Charge relay system" evidence="9 10">
    <location>
        <position position="144"/>
    </location>
</feature>
<dbReference type="GO" id="GO:0005576">
    <property type="term" value="C:extracellular region"/>
    <property type="evidence" value="ECO:0007669"/>
    <property type="project" value="UniProtKB-SubCell"/>
</dbReference>
<comment type="subcellular location">
    <subcellularLocation>
        <location evidence="1">Secreted</location>
    </subcellularLocation>
</comment>
<dbReference type="PANTHER" id="PTHR10795">
    <property type="entry name" value="PROPROTEIN CONVERTASE SUBTILISIN/KEXIN"/>
    <property type="match status" value="1"/>
</dbReference>
<evidence type="ECO:0000256" key="12">
    <source>
        <dbReference type="SAM" id="SignalP"/>
    </source>
</evidence>
<dbReference type="PROSITE" id="PS00136">
    <property type="entry name" value="SUBTILASE_ASP"/>
    <property type="match status" value="1"/>
</dbReference>
<dbReference type="Pfam" id="PF05922">
    <property type="entry name" value="Inhibitor_I9"/>
    <property type="match status" value="1"/>
</dbReference>
<dbReference type="InterPro" id="IPR034197">
    <property type="entry name" value="Peptidases_S8_3"/>
</dbReference>
<feature type="domain" description="Subtilisin-like protease fibronectin type-III" evidence="15">
    <location>
        <begin position="651"/>
        <end position="753"/>
    </location>
</feature>
<dbReference type="GO" id="GO:0004252">
    <property type="term" value="F:serine-type endopeptidase activity"/>
    <property type="evidence" value="ECO:0007669"/>
    <property type="project" value="UniProtKB-UniRule"/>
</dbReference>
<evidence type="ECO:0000256" key="8">
    <source>
        <dbReference type="ARBA" id="ARBA00023180"/>
    </source>
</evidence>
<feature type="chain" id="PRO_5001655579" evidence="12">
    <location>
        <begin position="22"/>
        <end position="764"/>
    </location>
</feature>
<comment type="similarity">
    <text evidence="2 10 11">Belongs to the peptidase S8 family.</text>
</comment>
<dbReference type="InterPro" id="IPR000209">
    <property type="entry name" value="Peptidase_S8/S53_dom"/>
</dbReference>
<evidence type="ECO:0000259" key="15">
    <source>
        <dbReference type="Pfam" id="PF17766"/>
    </source>
</evidence>
<dbReference type="InterPro" id="IPR023828">
    <property type="entry name" value="Peptidase_S8_Ser-AS"/>
</dbReference>
<dbReference type="InterPro" id="IPR023827">
    <property type="entry name" value="Peptidase_S8_Asp-AS"/>
</dbReference>
<evidence type="ECO:0000259" key="14">
    <source>
        <dbReference type="Pfam" id="PF05922"/>
    </source>
</evidence>
<dbReference type="InterPro" id="IPR036852">
    <property type="entry name" value="Peptidase_S8/S53_dom_sf"/>
</dbReference>
<keyword evidence="17" id="KW-1185">Reference proteome</keyword>
<reference evidence="17" key="1">
    <citation type="journal article" date="2014" name="Science">
        <title>The coffee genome provides insight into the convergent evolution of caffeine biosynthesis.</title>
        <authorList>
            <person name="Denoeud F."/>
            <person name="Carretero-Paulet L."/>
            <person name="Dereeper A."/>
            <person name="Droc G."/>
            <person name="Guyot R."/>
            <person name="Pietrella M."/>
            <person name="Zheng C."/>
            <person name="Alberti A."/>
            <person name="Anthony F."/>
            <person name="Aprea G."/>
            <person name="Aury J.M."/>
            <person name="Bento P."/>
            <person name="Bernard M."/>
            <person name="Bocs S."/>
            <person name="Campa C."/>
            <person name="Cenci A."/>
            <person name="Combes M.C."/>
            <person name="Crouzillat D."/>
            <person name="Da Silva C."/>
            <person name="Daddiego L."/>
            <person name="De Bellis F."/>
            <person name="Dussert S."/>
            <person name="Garsmeur O."/>
            <person name="Gayraud T."/>
            <person name="Guignon V."/>
            <person name="Jahn K."/>
            <person name="Jamilloux V."/>
            <person name="Joet T."/>
            <person name="Labadie K."/>
            <person name="Lan T."/>
            <person name="Leclercq J."/>
            <person name="Lepelley M."/>
            <person name="Leroy T."/>
            <person name="Li L.T."/>
            <person name="Librado P."/>
            <person name="Lopez L."/>
            <person name="Munoz A."/>
            <person name="Noel B."/>
            <person name="Pallavicini A."/>
            <person name="Perrotta G."/>
            <person name="Poncet V."/>
            <person name="Pot D."/>
            <person name="Priyono X."/>
            <person name="Rigoreau M."/>
            <person name="Rouard M."/>
            <person name="Rozas J."/>
            <person name="Tranchant-Dubreuil C."/>
            <person name="VanBuren R."/>
            <person name="Zhang Q."/>
            <person name="Andrade A.C."/>
            <person name="Argout X."/>
            <person name="Bertrand B."/>
            <person name="de Kochko A."/>
            <person name="Graziosi G."/>
            <person name="Henry R.J."/>
            <person name="Jayarama X."/>
            <person name="Ming R."/>
            <person name="Nagai C."/>
            <person name="Rounsley S."/>
            <person name="Sankoff D."/>
            <person name="Giuliano G."/>
            <person name="Albert V.A."/>
            <person name="Wincker P."/>
            <person name="Lashermes P."/>
        </authorList>
    </citation>
    <scope>NUCLEOTIDE SEQUENCE [LARGE SCALE GENOMIC DNA]</scope>
    <source>
        <strain evidence="17">cv. DH200-94</strain>
    </source>
</reference>
<dbReference type="Gene3D" id="3.30.70.80">
    <property type="entry name" value="Peptidase S8 propeptide/proteinase inhibitor I9"/>
    <property type="match status" value="1"/>
</dbReference>
<dbReference type="CDD" id="cd02120">
    <property type="entry name" value="PA_subtilisin_like"/>
    <property type="match status" value="1"/>
</dbReference>
<dbReference type="Gramene" id="CDP15538">
    <property type="protein sequence ID" value="CDP15538"/>
    <property type="gene ID" value="GSCOC_T00015406001"/>
</dbReference>
<dbReference type="OMA" id="NDRNWIT"/>
<dbReference type="EMBL" id="HG739184">
    <property type="protein sequence ID" value="CDP15538.1"/>
    <property type="molecule type" value="Genomic_DNA"/>
</dbReference>
<evidence type="ECO:0000256" key="7">
    <source>
        <dbReference type="ARBA" id="ARBA00022825"/>
    </source>
</evidence>
<evidence type="ECO:0000256" key="4">
    <source>
        <dbReference type="ARBA" id="ARBA00022670"/>
    </source>
</evidence>
<dbReference type="Gene3D" id="3.40.50.200">
    <property type="entry name" value="Peptidase S8/S53 domain"/>
    <property type="match status" value="2"/>
</dbReference>
<dbReference type="InterPro" id="IPR015500">
    <property type="entry name" value="Peptidase_S8_subtilisin-rel"/>
</dbReference>
<dbReference type="FunFam" id="3.30.70.80:FF:000003">
    <property type="entry name" value="Subtilisin-like protease SBT1.9"/>
    <property type="match status" value="1"/>
</dbReference>
<dbReference type="AlphaFoldDB" id="A0A068V6K7"/>
<dbReference type="CDD" id="cd04852">
    <property type="entry name" value="Peptidases_S8_3"/>
    <property type="match status" value="1"/>
</dbReference>
<evidence type="ECO:0000256" key="2">
    <source>
        <dbReference type="ARBA" id="ARBA00011073"/>
    </source>
</evidence>
<dbReference type="InterPro" id="IPR045051">
    <property type="entry name" value="SBT"/>
</dbReference>
<keyword evidence="5 12" id="KW-0732">Signal</keyword>
<keyword evidence="8" id="KW-0325">Glycoprotein</keyword>
<evidence type="ECO:0000256" key="1">
    <source>
        <dbReference type="ARBA" id="ARBA00004613"/>
    </source>
</evidence>
<protein>
    <submittedName>
        <fullName evidence="16">Uncharacterized protein</fullName>
    </submittedName>
</protein>
<dbReference type="SUPFAM" id="SSF54897">
    <property type="entry name" value="Protease propeptides/inhibitors"/>
    <property type="match status" value="1"/>
</dbReference>
<dbReference type="PRINTS" id="PR00723">
    <property type="entry name" value="SUBTILISIN"/>
</dbReference>
<gene>
    <name evidence="16" type="ORF">GSCOC_T00015406001</name>
</gene>
<dbReference type="Gene3D" id="2.60.40.2310">
    <property type="match status" value="1"/>
</dbReference>
<dbReference type="PhylomeDB" id="A0A068V6K7"/>
<dbReference type="STRING" id="49390.A0A068V6K7"/>
<feature type="domain" description="Peptidase S8/S53" evidence="13">
    <location>
        <begin position="135"/>
        <end position="569"/>
    </location>
</feature>
<feature type="active site" description="Charge relay system" evidence="9 10">
    <location>
        <position position="218"/>
    </location>
</feature>
<dbReference type="OrthoDB" id="206201at2759"/>
<dbReference type="Proteomes" id="UP000295252">
    <property type="component" value="Chromosome IV"/>
</dbReference>
<feature type="signal peptide" evidence="12">
    <location>
        <begin position="1"/>
        <end position="21"/>
    </location>
</feature>
<dbReference type="InParanoid" id="A0A068V6K7"/>
<keyword evidence="3" id="KW-0964">Secreted</keyword>
<dbReference type="SUPFAM" id="SSF52743">
    <property type="entry name" value="Subtilisin-like"/>
    <property type="match status" value="1"/>
</dbReference>
<feature type="domain" description="Inhibitor I9" evidence="14">
    <location>
        <begin position="34"/>
        <end position="111"/>
    </location>
</feature>
<dbReference type="GO" id="GO:0006508">
    <property type="term" value="P:proteolysis"/>
    <property type="evidence" value="ECO:0007669"/>
    <property type="project" value="UniProtKB-KW"/>
</dbReference>
<accession>A0A068V6K7</accession>
<evidence type="ECO:0000256" key="5">
    <source>
        <dbReference type="ARBA" id="ARBA00022729"/>
    </source>
</evidence>
<evidence type="ECO:0000256" key="3">
    <source>
        <dbReference type="ARBA" id="ARBA00022525"/>
    </source>
</evidence>
<dbReference type="PROSITE" id="PS00138">
    <property type="entry name" value="SUBTILASE_SER"/>
    <property type="match status" value="1"/>
</dbReference>
<evidence type="ECO:0000256" key="9">
    <source>
        <dbReference type="PIRSR" id="PIRSR615500-1"/>
    </source>
</evidence>
<keyword evidence="4 10" id="KW-0645">Protease</keyword>
<dbReference type="PROSITE" id="PS51892">
    <property type="entry name" value="SUBTILASE"/>
    <property type="match status" value="1"/>
</dbReference>
<dbReference type="InterPro" id="IPR010259">
    <property type="entry name" value="S8pro/Inhibitor_I9"/>
</dbReference>
<keyword evidence="7 10" id="KW-0720">Serine protease</keyword>
<evidence type="ECO:0000313" key="16">
    <source>
        <dbReference type="EMBL" id="CDP15538.1"/>
    </source>
</evidence>
<sequence>MAAVSSLAFLSLLIFLFCIHARIIAASSHYGYKTYIVYVSESAKPPFNTSHHDWHSSILRNVYYDLPKTKLLYSYEHAIHGFAARLIPSQAEELRHQPGILSVIPDSISQLQTTRSLQFLGLADSSGIWPNTNYGEDIIIGILDTGIRPDHPSFSDAGLSPVPSSWRGGCETAVDFPSGSCNRKLIGARSYYGGYEESMRRSLEEMGEFKSPTDYDGHGTHTASTAAGSVVRSAGFYEYATGEAKGVAIKARIAAYKVCWRGGCFDSDILAAVNQAISDGVHVLSLSLGRSPARPYDEDPIAIAAFHAAERGILTSASAGNSGPSYGTVTNVAPWILSVGASTIDREFQADVVLGDGRTLLGVSLYHGNPLVNALLPLIVVCDVGGDTKGVAKGYAVHLAGGVGMILANTEERMEELMLEAHLIPATKVGITNGNIIKSYIRSQFAPTATIIFRGTVAGFTIWAPRVGVFSSRGPNVITQEILKPDVIAPGVYILAAWSKFANPSGFDGNIDKRRVDFNIISGTSMACPHVSGIAALLRKARPYWSPAAIKSAIMTTANNVDNNGRNIVDRATDVASTPFAHGSGHVDPNKALNPGLVYDMGTRAAIKRYQLKLLGDYVQFLCSIGYTPARIAVFVSNPPESCRPGITPGDLNYPSFSVVFSRQRTVVTHTRRVRNVESTAAAVYTVRWNAPKFVEVKVTPYKLAFDQYSDTLTYQVTFTSAAIETIGDTTSAFGYLEWIDGQQHIVRSPIAVLWYRDSWVDAM</sequence>
<evidence type="ECO:0000259" key="13">
    <source>
        <dbReference type="Pfam" id="PF00082"/>
    </source>
</evidence>
<evidence type="ECO:0000256" key="10">
    <source>
        <dbReference type="PROSITE-ProRule" id="PRU01240"/>
    </source>
</evidence>
<feature type="active site" description="Charge relay system" evidence="9 10">
    <location>
        <position position="525"/>
    </location>
</feature>
<dbReference type="FunFam" id="3.40.50.200:FF:000006">
    <property type="entry name" value="Subtilisin-like protease SBT1.5"/>
    <property type="match status" value="1"/>
</dbReference>
<dbReference type="InterPro" id="IPR041469">
    <property type="entry name" value="Subtilisin-like_FN3"/>
</dbReference>
<dbReference type="Pfam" id="PF17766">
    <property type="entry name" value="fn3_6"/>
    <property type="match status" value="1"/>
</dbReference>
<dbReference type="Pfam" id="PF00082">
    <property type="entry name" value="Peptidase_S8"/>
    <property type="match status" value="1"/>
</dbReference>
<organism evidence="16 17">
    <name type="scientific">Coffea canephora</name>
    <name type="common">Robusta coffee</name>
    <dbReference type="NCBI Taxonomy" id="49390"/>
    <lineage>
        <taxon>Eukaryota</taxon>
        <taxon>Viridiplantae</taxon>
        <taxon>Streptophyta</taxon>
        <taxon>Embryophyta</taxon>
        <taxon>Tracheophyta</taxon>
        <taxon>Spermatophyta</taxon>
        <taxon>Magnoliopsida</taxon>
        <taxon>eudicotyledons</taxon>
        <taxon>Gunneridae</taxon>
        <taxon>Pentapetalae</taxon>
        <taxon>asterids</taxon>
        <taxon>lamiids</taxon>
        <taxon>Gentianales</taxon>
        <taxon>Rubiaceae</taxon>
        <taxon>Ixoroideae</taxon>
        <taxon>Gardenieae complex</taxon>
        <taxon>Bertiereae - Coffeeae clade</taxon>
        <taxon>Coffeeae</taxon>
        <taxon>Coffea</taxon>
    </lineage>
</organism>
<evidence type="ECO:0000256" key="6">
    <source>
        <dbReference type="ARBA" id="ARBA00022801"/>
    </source>
</evidence>
<name>A0A068V6K7_COFCA</name>
<dbReference type="InterPro" id="IPR037045">
    <property type="entry name" value="S8pro/Inhibitor_I9_sf"/>
</dbReference>